<sequence length="246" mass="27063">MKTKIAILFAGLFMQWGFAQNHDDGGLKSRKGNFSTELNINPFKANLSLNNALNQMKVRYFIQDDLALRLGVGINVIDSTWSSGAPYSADSYFISTANKQSAADFTIGIEKHFPGTQRLSPYIGADLSWGVQSSNQKVTTNATTFEIDNGLLDMSFNPNLPIGRGLLIPNGYTRFGAVAIVGFDFYMAKNFFVGYEFNVGYNRLKYKTPTIESIGENGGIVDLVSNSSVTSFKTSLMNGIRIGYTF</sequence>
<gene>
    <name evidence="1" type="ORF">DC487_01890</name>
</gene>
<reference evidence="1 2" key="1">
    <citation type="submission" date="2018-04" db="EMBL/GenBank/DDBJ databases">
        <title>Sphingobacterium cortibacter sp. nov.</title>
        <authorList>
            <person name="Li Y."/>
        </authorList>
    </citation>
    <scope>NUCLEOTIDE SEQUENCE [LARGE SCALE GENOMIC DNA]</scope>
    <source>
        <strain evidence="1 2">2c-3</strain>
    </source>
</reference>
<dbReference type="Gene3D" id="2.40.160.20">
    <property type="match status" value="1"/>
</dbReference>
<dbReference type="SUPFAM" id="SSF56925">
    <property type="entry name" value="OMPA-like"/>
    <property type="match status" value="1"/>
</dbReference>
<dbReference type="EMBL" id="QDKG01000001">
    <property type="protein sequence ID" value="PVH26397.1"/>
    <property type="molecule type" value="Genomic_DNA"/>
</dbReference>
<protein>
    <recommendedName>
        <fullName evidence="3">Outer membrane protein beta-barrel domain-containing protein</fullName>
    </recommendedName>
</protein>
<comment type="caution">
    <text evidence="1">The sequence shown here is derived from an EMBL/GenBank/DDBJ whole genome shotgun (WGS) entry which is preliminary data.</text>
</comment>
<dbReference type="RefSeq" id="WP_116774263.1">
    <property type="nucleotide sequence ID" value="NZ_QDKG01000001.1"/>
</dbReference>
<accession>A0A2T8HLT8</accession>
<name>A0A2T8HLT8_9SPHI</name>
<keyword evidence="2" id="KW-1185">Reference proteome</keyword>
<dbReference type="InterPro" id="IPR011250">
    <property type="entry name" value="OMP/PagP_B-barrel"/>
</dbReference>
<dbReference type="AlphaFoldDB" id="A0A2T8HLT8"/>
<dbReference type="OrthoDB" id="965683at2"/>
<evidence type="ECO:0000313" key="1">
    <source>
        <dbReference type="EMBL" id="PVH26397.1"/>
    </source>
</evidence>
<dbReference type="Proteomes" id="UP000245627">
    <property type="component" value="Unassembled WGS sequence"/>
</dbReference>
<proteinExistence type="predicted"/>
<evidence type="ECO:0008006" key="3">
    <source>
        <dbReference type="Google" id="ProtNLM"/>
    </source>
</evidence>
<organism evidence="1 2">
    <name type="scientific">Sphingobacterium corticibacter</name>
    <dbReference type="NCBI Taxonomy" id="2171749"/>
    <lineage>
        <taxon>Bacteria</taxon>
        <taxon>Pseudomonadati</taxon>
        <taxon>Bacteroidota</taxon>
        <taxon>Sphingobacteriia</taxon>
        <taxon>Sphingobacteriales</taxon>
        <taxon>Sphingobacteriaceae</taxon>
        <taxon>Sphingobacterium</taxon>
    </lineage>
</organism>
<evidence type="ECO:0000313" key="2">
    <source>
        <dbReference type="Proteomes" id="UP000245627"/>
    </source>
</evidence>